<dbReference type="AlphaFoldDB" id="V2Z969"/>
<dbReference type="RefSeq" id="WP_023354077.1">
    <property type="nucleotide sequence ID" value="NZ_KI535367.1"/>
</dbReference>
<dbReference type="InterPro" id="IPR016874">
    <property type="entry name" value="TcmP-like"/>
</dbReference>
<dbReference type="Pfam" id="PF04072">
    <property type="entry name" value="LCM"/>
    <property type="match status" value="1"/>
</dbReference>
<evidence type="ECO:0000256" key="2">
    <source>
        <dbReference type="ARBA" id="ARBA00022679"/>
    </source>
</evidence>
<dbReference type="InterPro" id="IPR007213">
    <property type="entry name" value="Ppm1/Ppm2/Tcmp"/>
</dbReference>
<organism evidence="3 4">
    <name type="scientific">Catonella morbi ATCC 51271</name>
    <dbReference type="NCBI Taxonomy" id="592026"/>
    <lineage>
        <taxon>Bacteria</taxon>
        <taxon>Bacillati</taxon>
        <taxon>Bacillota</taxon>
        <taxon>Clostridia</taxon>
        <taxon>Lachnospirales</taxon>
        <taxon>Lachnospiraceae</taxon>
        <taxon>Catonella</taxon>
    </lineage>
</organism>
<dbReference type="PANTHER" id="PTHR43619">
    <property type="entry name" value="S-ADENOSYL-L-METHIONINE-DEPENDENT METHYLTRANSFERASE YKTD-RELATED"/>
    <property type="match status" value="1"/>
</dbReference>
<dbReference type="OrthoDB" id="9800233at2"/>
<keyword evidence="2" id="KW-0808">Transferase</keyword>
<reference evidence="3 4" key="1">
    <citation type="submission" date="2013-06" db="EMBL/GenBank/DDBJ databases">
        <authorList>
            <person name="Weinstock G."/>
            <person name="Sodergren E."/>
            <person name="Clifton S."/>
            <person name="Fulton L."/>
            <person name="Fulton B."/>
            <person name="Courtney L."/>
            <person name="Fronick C."/>
            <person name="Harrison M."/>
            <person name="Strong C."/>
            <person name="Farmer C."/>
            <person name="Delahaunty K."/>
            <person name="Markovic C."/>
            <person name="Hall O."/>
            <person name="Minx P."/>
            <person name="Tomlinson C."/>
            <person name="Mitreva M."/>
            <person name="Nelson J."/>
            <person name="Hou S."/>
            <person name="Wollam A."/>
            <person name="Pepin K.H."/>
            <person name="Johnson M."/>
            <person name="Bhonagiri V."/>
            <person name="Nash W.E."/>
            <person name="Warren W."/>
            <person name="Chinwalla A."/>
            <person name="Mardis E.R."/>
            <person name="Wilson R.K."/>
        </authorList>
    </citation>
    <scope>NUCLEOTIDE SEQUENCE [LARGE SCALE GENOMIC DNA]</scope>
    <source>
        <strain evidence="3 4">ATCC 51271</strain>
    </source>
</reference>
<dbReference type="EMBL" id="ACIL03000009">
    <property type="protein sequence ID" value="ESL03485.1"/>
    <property type="molecule type" value="Genomic_DNA"/>
</dbReference>
<proteinExistence type="predicted"/>
<dbReference type="HOGENOM" id="CLU_069348_0_0_9"/>
<evidence type="ECO:0000313" key="4">
    <source>
        <dbReference type="Proteomes" id="UP000018227"/>
    </source>
</evidence>
<dbReference type="PANTHER" id="PTHR43619:SF2">
    <property type="entry name" value="S-ADENOSYL-L-METHIONINE-DEPENDENT METHYLTRANSFERASES SUPERFAMILY PROTEIN"/>
    <property type="match status" value="1"/>
</dbReference>
<dbReference type="STRING" id="592026.GCWU0000282_001196"/>
<evidence type="ECO:0000256" key="1">
    <source>
        <dbReference type="ARBA" id="ARBA00022603"/>
    </source>
</evidence>
<evidence type="ECO:0000313" key="3">
    <source>
        <dbReference type="EMBL" id="ESL03485.1"/>
    </source>
</evidence>
<keyword evidence="4" id="KW-1185">Reference proteome</keyword>
<dbReference type="InterPro" id="IPR029063">
    <property type="entry name" value="SAM-dependent_MTases_sf"/>
</dbReference>
<sequence length="261" mass="29971">MDLQFGDVQETALIPLAIKASETARANARIKDEVAKKIIDTLGVDVSKFDGFMSHEGVIARTILFRDKLKELIEKYPDATCINLGCGFDNKFSQVDNGKITWFDVDLADQIAVRRKVFEDSERCKMLDGDALDGFWTEHIPKDKQIIVILEGVMEYFSKEQVKTCLNMLCTSFKEGILLVELHSKWLEEHYDKHDTIKHTNAKIGWGTESGKDYEELDSRYKLLSEISYNEEMKKYTLRGKLFAIVGKNLNNRLAVFKWKA</sequence>
<dbReference type="Gene3D" id="3.40.50.150">
    <property type="entry name" value="Vaccinia Virus protein VP39"/>
    <property type="match status" value="1"/>
</dbReference>
<dbReference type="GO" id="GO:0008168">
    <property type="term" value="F:methyltransferase activity"/>
    <property type="evidence" value="ECO:0007669"/>
    <property type="project" value="UniProtKB-KW"/>
</dbReference>
<name>V2Z969_9FIRM</name>
<gene>
    <name evidence="3" type="ORF">GCWU0000282_001196</name>
</gene>
<dbReference type="GO" id="GO:0032259">
    <property type="term" value="P:methylation"/>
    <property type="evidence" value="ECO:0007669"/>
    <property type="project" value="UniProtKB-KW"/>
</dbReference>
<dbReference type="PIRSF" id="PIRSF028177">
    <property type="entry name" value="Polyketide_synth_Omtfrase_TcmP"/>
    <property type="match status" value="1"/>
</dbReference>
<dbReference type="Proteomes" id="UP000018227">
    <property type="component" value="Unassembled WGS sequence"/>
</dbReference>
<comment type="caution">
    <text evidence="3">The sequence shown here is derived from an EMBL/GenBank/DDBJ whole genome shotgun (WGS) entry which is preliminary data.</text>
</comment>
<dbReference type="SUPFAM" id="SSF53335">
    <property type="entry name" value="S-adenosyl-L-methionine-dependent methyltransferases"/>
    <property type="match status" value="1"/>
</dbReference>
<protein>
    <recommendedName>
        <fullName evidence="5">O-methyltransferase</fullName>
    </recommendedName>
</protein>
<evidence type="ECO:0008006" key="5">
    <source>
        <dbReference type="Google" id="ProtNLM"/>
    </source>
</evidence>
<keyword evidence="1" id="KW-0489">Methyltransferase</keyword>
<accession>V2Z969</accession>
<dbReference type="eggNOG" id="COG3315">
    <property type="taxonomic scope" value="Bacteria"/>
</dbReference>